<name>A0A3Q2PWM6_FUNHE</name>
<protein>
    <recommendedName>
        <fullName evidence="8">DDE Tnp4 domain-containing protein</fullName>
    </recommendedName>
</protein>
<evidence type="ECO:0000256" key="2">
    <source>
        <dbReference type="ARBA" id="ARBA00004123"/>
    </source>
</evidence>
<reference evidence="9" key="1">
    <citation type="submission" date="2025-08" db="UniProtKB">
        <authorList>
            <consortium name="Ensembl"/>
        </authorList>
    </citation>
    <scope>IDENTIFICATION</scope>
</reference>
<dbReference type="GO" id="GO:0046872">
    <property type="term" value="F:metal ion binding"/>
    <property type="evidence" value="ECO:0007669"/>
    <property type="project" value="UniProtKB-KW"/>
</dbReference>
<keyword evidence="10" id="KW-1185">Reference proteome</keyword>
<reference evidence="9" key="2">
    <citation type="submission" date="2025-09" db="UniProtKB">
        <authorList>
            <consortium name="Ensembl"/>
        </authorList>
    </citation>
    <scope>IDENTIFICATION</scope>
</reference>
<evidence type="ECO:0000256" key="6">
    <source>
        <dbReference type="ARBA" id="ARBA00022801"/>
    </source>
</evidence>
<dbReference type="InterPro" id="IPR027806">
    <property type="entry name" value="HARBI1_dom"/>
</dbReference>
<dbReference type="Ensembl" id="ENSFHET00000027312.1">
    <property type="protein sequence ID" value="ENSFHEP00000018353.1"/>
    <property type="gene ID" value="ENSFHEG00000020207.1"/>
</dbReference>
<sequence>MITEAYQLLLSSVVHVLLYIFQFYLSLPYFCCAYRTVWTRERSEHWWLYIARKTFNPQQWIENFRPYISKAETRMRRPIPVEQKVGAVLWFLGTTSDYRAIAHLFGISRASLCIFVKDVCEAICNHLTPQFVKLPTDREATNIMESFKEKWGYPTCIGAVDGSHIPIVAPQEKRVDYFNRKGWYSINMQALVDDRYMFRDLCIGWPGSTPDAHVLVNSQLYQFWENGVFPHIQTEIDGVMVPPVILGDPAYPLLPWLMKPYPENAGTTEAQKKYNLIHSRNRMVVENAFGRLKGRWRRLLKRIDNKISNVPNVIAACCTLHNICETQGEDFLDQWANEANQPPTNNLVDGDDNPDINNGHDVRNAICRYFASQN</sequence>
<dbReference type="GO" id="GO:0016787">
    <property type="term" value="F:hydrolase activity"/>
    <property type="evidence" value="ECO:0007669"/>
    <property type="project" value="UniProtKB-KW"/>
</dbReference>
<proteinExistence type="inferred from homology"/>
<dbReference type="AlphaFoldDB" id="A0A3Q2PWM6"/>
<evidence type="ECO:0000256" key="4">
    <source>
        <dbReference type="ARBA" id="ARBA00022722"/>
    </source>
</evidence>
<comment type="cofactor">
    <cofactor evidence="1">
        <name>a divalent metal cation</name>
        <dbReference type="ChEBI" id="CHEBI:60240"/>
    </cofactor>
</comment>
<dbReference type="GeneTree" id="ENSGT00940000163810"/>
<organism evidence="9 10">
    <name type="scientific">Fundulus heteroclitus</name>
    <name type="common">Killifish</name>
    <name type="synonym">Mummichog</name>
    <dbReference type="NCBI Taxonomy" id="8078"/>
    <lineage>
        <taxon>Eukaryota</taxon>
        <taxon>Metazoa</taxon>
        <taxon>Chordata</taxon>
        <taxon>Craniata</taxon>
        <taxon>Vertebrata</taxon>
        <taxon>Euteleostomi</taxon>
        <taxon>Actinopterygii</taxon>
        <taxon>Neopterygii</taxon>
        <taxon>Teleostei</taxon>
        <taxon>Neoteleostei</taxon>
        <taxon>Acanthomorphata</taxon>
        <taxon>Ovalentaria</taxon>
        <taxon>Atherinomorphae</taxon>
        <taxon>Cyprinodontiformes</taxon>
        <taxon>Fundulidae</taxon>
        <taxon>Fundulus</taxon>
    </lineage>
</organism>
<dbReference type="STRING" id="8078.ENSFHEP00000018353"/>
<feature type="domain" description="DDE Tnp4" evidence="8">
    <location>
        <begin position="160"/>
        <end position="322"/>
    </location>
</feature>
<comment type="subcellular location">
    <subcellularLocation>
        <location evidence="2">Nucleus</location>
    </subcellularLocation>
</comment>
<dbReference type="Pfam" id="PF13359">
    <property type="entry name" value="DDE_Tnp_4"/>
    <property type="match status" value="1"/>
</dbReference>
<evidence type="ECO:0000259" key="8">
    <source>
        <dbReference type="Pfam" id="PF13359"/>
    </source>
</evidence>
<accession>A0A3Q2PWM6</accession>
<keyword evidence="7" id="KW-0539">Nucleus</keyword>
<comment type="similarity">
    <text evidence="3">Belongs to the HARBI1 family.</text>
</comment>
<dbReference type="InterPro" id="IPR045249">
    <property type="entry name" value="HARBI1-like"/>
</dbReference>
<keyword evidence="5" id="KW-0479">Metal-binding</keyword>
<dbReference type="GO" id="GO:0004518">
    <property type="term" value="F:nuclease activity"/>
    <property type="evidence" value="ECO:0007669"/>
    <property type="project" value="UniProtKB-KW"/>
</dbReference>
<dbReference type="Proteomes" id="UP000265000">
    <property type="component" value="Unplaced"/>
</dbReference>
<evidence type="ECO:0000256" key="3">
    <source>
        <dbReference type="ARBA" id="ARBA00006958"/>
    </source>
</evidence>
<evidence type="ECO:0000256" key="5">
    <source>
        <dbReference type="ARBA" id="ARBA00022723"/>
    </source>
</evidence>
<evidence type="ECO:0000313" key="10">
    <source>
        <dbReference type="Proteomes" id="UP000265000"/>
    </source>
</evidence>
<keyword evidence="6" id="KW-0378">Hydrolase</keyword>
<evidence type="ECO:0000256" key="1">
    <source>
        <dbReference type="ARBA" id="ARBA00001968"/>
    </source>
</evidence>
<keyword evidence="4" id="KW-0540">Nuclease</keyword>
<evidence type="ECO:0000256" key="7">
    <source>
        <dbReference type="ARBA" id="ARBA00023242"/>
    </source>
</evidence>
<dbReference type="PANTHER" id="PTHR22930:SF206">
    <property type="entry name" value="NUCLEASE HARBI1"/>
    <property type="match status" value="1"/>
</dbReference>
<evidence type="ECO:0000313" key="9">
    <source>
        <dbReference type="Ensembl" id="ENSFHEP00000018353.1"/>
    </source>
</evidence>
<dbReference type="GO" id="GO:0005634">
    <property type="term" value="C:nucleus"/>
    <property type="evidence" value="ECO:0007669"/>
    <property type="project" value="UniProtKB-SubCell"/>
</dbReference>
<dbReference type="PANTHER" id="PTHR22930">
    <property type="match status" value="1"/>
</dbReference>